<evidence type="ECO:0000313" key="1">
    <source>
        <dbReference type="EMBL" id="KGO31978.1"/>
    </source>
</evidence>
<reference evidence="1 2" key="1">
    <citation type="journal article" date="2014" name="Antonie Van Leeuwenhoek">
        <title>Oenococcus alcoholitolerans sp. nov., a lactic acid bacteria isolated from cachaca and ethanol fermentation processes.</title>
        <authorList>
            <person name="Badotti F."/>
            <person name="Moreira A.P."/>
            <person name="Tonon L.A."/>
            <person name="de Lucena B.T."/>
            <person name="Gomes Fde C."/>
            <person name="Kruger R."/>
            <person name="Thompson C.C."/>
            <person name="de Morais M.A.Jr."/>
            <person name="Rosa C.A."/>
            <person name="Thompson F.L."/>
        </authorList>
    </citation>
    <scope>NUCLEOTIDE SEQUENCE [LARGE SCALE GENOMIC DNA]</scope>
    <source>
        <strain evidence="1 2">UFRJ-M7.2.18</strain>
    </source>
</reference>
<dbReference type="Proteomes" id="UP000030023">
    <property type="component" value="Unassembled WGS sequence"/>
</dbReference>
<accession>A0ABR4XRF8</accession>
<gene>
    <name evidence="1" type="ORF">Q757_03795</name>
</gene>
<name>A0ABR4XRF8_9LACO</name>
<sequence length="33" mass="3850">MVFLKPLKLEHLIFDTAGRSKDDKKSELFSDQL</sequence>
<organism evidence="1 2">
    <name type="scientific">Oenococcus alcoholitolerans</name>
    <dbReference type="NCBI Taxonomy" id="931074"/>
    <lineage>
        <taxon>Bacteria</taxon>
        <taxon>Bacillati</taxon>
        <taxon>Bacillota</taxon>
        <taxon>Bacilli</taxon>
        <taxon>Lactobacillales</taxon>
        <taxon>Lactobacillaceae</taxon>
        <taxon>Oenococcus</taxon>
    </lineage>
</organism>
<proteinExistence type="predicted"/>
<protein>
    <submittedName>
        <fullName evidence="1">Uncharacterized protein</fullName>
    </submittedName>
</protein>
<comment type="caution">
    <text evidence="1">The sequence shown here is derived from an EMBL/GenBank/DDBJ whole genome shotgun (WGS) entry which is preliminary data.</text>
</comment>
<dbReference type="EMBL" id="AXCV01000136">
    <property type="protein sequence ID" value="KGO31978.1"/>
    <property type="molecule type" value="Genomic_DNA"/>
</dbReference>
<keyword evidence="2" id="KW-1185">Reference proteome</keyword>
<evidence type="ECO:0000313" key="2">
    <source>
        <dbReference type="Proteomes" id="UP000030023"/>
    </source>
</evidence>